<accession>K9VZZ4</accession>
<dbReference type="NCBIfam" id="NF045624">
    <property type="entry name" value="filament_FraC"/>
    <property type="match status" value="1"/>
</dbReference>
<dbReference type="AlphaFoldDB" id="K9VZZ4"/>
<feature type="transmembrane region" description="Helical" evidence="1">
    <location>
        <begin position="91"/>
        <end position="109"/>
    </location>
</feature>
<dbReference type="InterPro" id="IPR054663">
    <property type="entry name" value="FraC"/>
</dbReference>
<dbReference type="Pfam" id="PF24301">
    <property type="entry name" value="FraC"/>
    <property type="match status" value="1"/>
</dbReference>
<keyword evidence="1" id="KW-1133">Transmembrane helix</keyword>
<keyword evidence="1" id="KW-0472">Membrane</keyword>
<keyword evidence="3" id="KW-1185">Reference proteome</keyword>
<dbReference type="KEGG" id="cep:Cri9333_2233"/>
<evidence type="ECO:0000256" key="1">
    <source>
        <dbReference type="SAM" id="Phobius"/>
    </source>
</evidence>
<protein>
    <submittedName>
        <fullName evidence="2">Filament integrity protein</fullName>
    </submittedName>
</protein>
<proteinExistence type="predicted"/>
<dbReference type="Proteomes" id="UP000010472">
    <property type="component" value="Chromosome"/>
</dbReference>
<gene>
    <name evidence="2" type="ORF">Cri9333_2233</name>
</gene>
<feature type="transmembrane region" description="Helical" evidence="1">
    <location>
        <begin position="12"/>
        <end position="29"/>
    </location>
</feature>
<dbReference type="EMBL" id="CP003620">
    <property type="protein sequence ID" value="AFZ13104.1"/>
    <property type="molecule type" value="Genomic_DNA"/>
</dbReference>
<sequence length="180" mass="20575">MLASLLPVQTILYQSLFLLMAIAIEGYILHRQLQLSRKTSIQYAASINLLSTLVGWLLFFFIQSRLPKNIKIQVISYIFFNRFLNSVPTSSSFFLIILLIISLFLSFMVKFQALKSLDSLLMESNSIPQILVKLTSLRYNKKKSSHLYSTKHSSKATAILLGNAYSHSAMLLILTLRYFI</sequence>
<dbReference type="HOGENOM" id="CLU_120854_0_0_3"/>
<evidence type="ECO:0000313" key="3">
    <source>
        <dbReference type="Proteomes" id="UP000010472"/>
    </source>
</evidence>
<dbReference type="STRING" id="1173022.Cri9333_2233"/>
<keyword evidence="1" id="KW-0812">Transmembrane</keyword>
<feature type="transmembrane region" description="Helical" evidence="1">
    <location>
        <begin position="41"/>
        <end position="62"/>
    </location>
</feature>
<name>K9VZZ4_9CYAN</name>
<evidence type="ECO:0000313" key="2">
    <source>
        <dbReference type="EMBL" id="AFZ13104.1"/>
    </source>
</evidence>
<organism evidence="2 3">
    <name type="scientific">Crinalium epipsammum PCC 9333</name>
    <dbReference type="NCBI Taxonomy" id="1173022"/>
    <lineage>
        <taxon>Bacteria</taxon>
        <taxon>Bacillati</taxon>
        <taxon>Cyanobacteriota</taxon>
        <taxon>Cyanophyceae</taxon>
        <taxon>Gomontiellales</taxon>
        <taxon>Gomontiellaceae</taxon>
        <taxon>Crinalium</taxon>
    </lineage>
</organism>
<dbReference type="eggNOG" id="ENOG503312T">
    <property type="taxonomic scope" value="Bacteria"/>
</dbReference>
<reference evidence="2 3" key="1">
    <citation type="submission" date="2012-06" db="EMBL/GenBank/DDBJ databases">
        <title>Finished chromosome of genome of Crinalium epipsammum PCC 9333.</title>
        <authorList>
            <consortium name="US DOE Joint Genome Institute"/>
            <person name="Gugger M."/>
            <person name="Coursin T."/>
            <person name="Rippka R."/>
            <person name="Tandeau De Marsac N."/>
            <person name="Huntemann M."/>
            <person name="Wei C.-L."/>
            <person name="Han J."/>
            <person name="Detter J.C."/>
            <person name="Han C."/>
            <person name="Tapia R."/>
            <person name="Davenport K."/>
            <person name="Daligault H."/>
            <person name="Erkkila T."/>
            <person name="Gu W."/>
            <person name="Munk A.C.C."/>
            <person name="Teshima H."/>
            <person name="Xu Y."/>
            <person name="Chain P."/>
            <person name="Chen A."/>
            <person name="Krypides N."/>
            <person name="Mavromatis K."/>
            <person name="Markowitz V."/>
            <person name="Szeto E."/>
            <person name="Ivanova N."/>
            <person name="Mikhailova N."/>
            <person name="Ovchinnikova G."/>
            <person name="Pagani I."/>
            <person name="Pati A."/>
            <person name="Goodwin L."/>
            <person name="Peters L."/>
            <person name="Pitluck S."/>
            <person name="Woyke T."/>
            <person name="Kerfeld C."/>
        </authorList>
    </citation>
    <scope>NUCLEOTIDE SEQUENCE [LARGE SCALE GENOMIC DNA]</scope>
    <source>
        <strain evidence="2 3">PCC 9333</strain>
    </source>
</reference>